<feature type="transmembrane region" description="Helical" evidence="1">
    <location>
        <begin position="18"/>
        <end position="40"/>
    </location>
</feature>
<reference evidence="2 3" key="1">
    <citation type="submission" date="2016-11" db="EMBL/GenBank/DDBJ databases">
        <title>Draft Genome Sequences of Nine Cyanobacterial Strains from Diverse Habitats.</title>
        <authorList>
            <person name="Zhu T."/>
            <person name="Hou S."/>
            <person name="Lu X."/>
            <person name="Hess W.R."/>
        </authorList>
    </citation>
    <scope>NUCLEOTIDE SEQUENCE [LARGE SCALE GENOMIC DNA]</scope>
    <source>
        <strain evidence="2 3">IAM M-71</strain>
    </source>
</reference>
<comment type="caution">
    <text evidence="2">The sequence shown here is derived from an EMBL/GenBank/DDBJ whole genome shotgun (WGS) entry which is preliminary data.</text>
</comment>
<dbReference type="EMBL" id="MRCE01000001">
    <property type="protein sequence ID" value="OKH40875.1"/>
    <property type="molecule type" value="Genomic_DNA"/>
</dbReference>
<keyword evidence="1" id="KW-0472">Membrane</keyword>
<keyword evidence="1" id="KW-0812">Transmembrane</keyword>
<sequence length="194" mass="21494">MCCGNHHEFPKHPSERKIIYKIGLGIGISLLLLSTGYEYFNNQEKAKATLLKYSPQEVAYEHPVRTGHLHDISKAKPIPFLPKTQPQPSINVPETFYDFGSVGATEVVKRTFLIRNTGKGTLTISRAFTTCGCTTADFSSTVIPPGKVALVNVTFDAGFHDTRGQTVKRGVIIENNDPNQSKVEFWVQASVRNN</sequence>
<gene>
    <name evidence="2" type="ORF">NIES2119_00755</name>
</gene>
<dbReference type="STRING" id="454136.NIES2119_00755"/>
<keyword evidence="1" id="KW-1133">Transmembrane helix</keyword>
<evidence type="ECO:0008006" key="4">
    <source>
        <dbReference type="Google" id="ProtNLM"/>
    </source>
</evidence>
<dbReference type="PANTHER" id="PTHR37833">
    <property type="entry name" value="LIPOPROTEIN-RELATED"/>
    <property type="match status" value="1"/>
</dbReference>
<accession>A0A1U7ITR7</accession>
<proteinExistence type="predicted"/>
<dbReference type="AlphaFoldDB" id="A0A1U7ITR7"/>
<evidence type="ECO:0000313" key="3">
    <source>
        <dbReference type="Proteomes" id="UP000185860"/>
    </source>
</evidence>
<protein>
    <recommendedName>
        <fullName evidence="4">DUF1573 domain-containing protein</fullName>
    </recommendedName>
</protein>
<dbReference type="Proteomes" id="UP000185860">
    <property type="component" value="Unassembled WGS sequence"/>
</dbReference>
<dbReference type="Gene3D" id="2.60.40.10">
    <property type="entry name" value="Immunoglobulins"/>
    <property type="match status" value="1"/>
</dbReference>
<dbReference type="RefSeq" id="WP_073591549.1">
    <property type="nucleotide sequence ID" value="NZ_MRCE01000001.1"/>
</dbReference>
<organism evidence="2 3">
    <name type="scientific">[Phormidium ambiguum] IAM M-71</name>
    <dbReference type="NCBI Taxonomy" id="454136"/>
    <lineage>
        <taxon>Bacteria</taxon>
        <taxon>Bacillati</taxon>
        <taxon>Cyanobacteriota</taxon>
        <taxon>Cyanophyceae</taxon>
        <taxon>Oscillatoriophycideae</taxon>
        <taxon>Aerosakkonematales</taxon>
        <taxon>Aerosakkonemataceae</taxon>
        <taxon>Floridanema</taxon>
    </lineage>
</organism>
<dbReference type="InterPro" id="IPR011467">
    <property type="entry name" value="DUF1573"/>
</dbReference>
<dbReference type="PANTHER" id="PTHR37833:SF1">
    <property type="entry name" value="SIGNAL PEPTIDE PROTEIN"/>
    <property type="match status" value="1"/>
</dbReference>
<dbReference type="InterPro" id="IPR013783">
    <property type="entry name" value="Ig-like_fold"/>
</dbReference>
<evidence type="ECO:0000313" key="2">
    <source>
        <dbReference type="EMBL" id="OKH40875.1"/>
    </source>
</evidence>
<dbReference type="Pfam" id="PF07610">
    <property type="entry name" value="DUF1573"/>
    <property type="match status" value="1"/>
</dbReference>
<name>A0A1U7ITR7_9CYAN</name>
<evidence type="ECO:0000256" key="1">
    <source>
        <dbReference type="SAM" id="Phobius"/>
    </source>
</evidence>